<sequence length="159" mass="17488">MSDCTKSKPLNIFQFVIFLKNIFVSGGVHGDDDVHDDGDAHDDDHGGDHGDDRDGDHDDDHGDDRDGDHDGDGGRDHGGGDVHDDDEILLQEGLAETWLSNRIVQTKPDGKTIFIGMVEDSILDNVECSMSVVLKLWPVIYVSTVLLKSIHDIFPIVKN</sequence>
<organism evidence="2 3">
    <name type="scientific">Caerostris extrusa</name>
    <name type="common">Bark spider</name>
    <name type="synonym">Caerostris bankana</name>
    <dbReference type="NCBI Taxonomy" id="172846"/>
    <lineage>
        <taxon>Eukaryota</taxon>
        <taxon>Metazoa</taxon>
        <taxon>Ecdysozoa</taxon>
        <taxon>Arthropoda</taxon>
        <taxon>Chelicerata</taxon>
        <taxon>Arachnida</taxon>
        <taxon>Araneae</taxon>
        <taxon>Araneomorphae</taxon>
        <taxon>Entelegynae</taxon>
        <taxon>Araneoidea</taxon>
        <taxon>Araneidae</taxon>
        <taxon>Caerostris</taxon>
    </lineage>
</organism>
<dbReference type="EMBL" id="BPLR01000261">
    <property type="protein sequence ID" value="GIY93369.1"/>
    <property type="molecule type" value="Genomic_DNA"/>
</dbReference>
<accession>A0AAV4XFI4</accession>
<dbReference type="AlphaFoldDB" id="A0AAV4XFI4"/>
<evidence type="ECO:0000313" key="2">
    <source>
        <dbReference type="EMBL" id="GIY93369.1"/>
    </source>
</evidence>
<dbReference type="Proteomes" id="UP001054945">
    <property type="component" value="Unassembled WGS sequence"/>
</dbReference>
<gene>
    <name evidence="2" type="ORF">CEXT_200681</name>
</gene>
<feature type="compositionally biased region" description="Basic and acidic residues" evidence="1">
    <location>
        <begin position="42"/>
        <end position="82"/>
    </location>
</feature>
<comment type="caution">
    <text evidence="2">The sequence shown here is derived from an EMBL/GenBank/DDBJ whole genome shotgun (WGS) entry which is preliminary data.</text>
</comment>
<proteinExistence type="predicted"/>
<reference evidence="2 3" key="1">
    <citation type="submission" date="2021-06" db="EMBL/GenBank/DDBJ databases">
        <title>Caerostris extrusa draft genome.</title>
        <authorList>
            <person name="Kono N."/>
            <person name="Arakawa K."/>
        </authorList>
    </citation>
    <scope>NUCLEOTIDE SEQUENCE [LARGE SCALE GENOMIC DNA]</scope>
</reference>
<feature type="region of interest" description="Disordered" evidence="1">
    <location>
        <begin position="34"/>
        <end position="84"/>
    </location>
</feature>
<evidence type="ECO:0000313" key="3">
    <source>
        <dbReference type="Proteomes" id="UP001054945"/>
    </source>
</evidence>
<name>A0AAV4XFI4_CAEEX</name>
<protein>
    <submittedName>
        <fullName evidence="2">Uncharacterized protein</fullName>
    </submittedName>
</protein>
<evidence type="ECO:0000256" key="1">
    <source>
        <dbReference type="SAM" id="MobiDB-lite"/>
    </source>
</evidence>
<keyword evidence="3" id="KW-1185">Reference proteome</keyword>